<gene>
    <name evidence="1" type="ORF">H3V53_28735</name>
</gene>
<sequence>MLSPHEFATLMLVKDATPQSDFDPQDLLALADREFITIGAPPQTCLQPRLTERGHALLARLGSALS</sequence>
<protein>
    <recommendedName>
        <fullName evidence="3">HemN C-terminal domain-containing protein</fullName>
    </recommendedName>
</protein>
<accession>A0ABU8IZK2</accession>
<evidence type="ECO:0000313" key="2">
    <source>
        <dbReference type="Proteomes" id="UP001386437"/>
    </source>
</evidence>
<dbReference type="EMBL" id="JACFYJ010000063">
    <property type="protein sequence ID" value="MEI6001026.1"/>
    <property type="molecule type" value="Genomic_DNA"/>
</dbReference>
<evidence type="ECO:0000313" key="1">
    <source>
        <dbReference type="EMBL" id="MEI6001026.1"/>
    </source>
</evidence>
<organism evidence="1 2">
    <name type="scientific">Paraburkholderia bengalensis</name>
    <dbReference type="NCBI Taxonomy" id="2747562"/>
    <lineage>
        <taxon>Bacteria</taxon>
        <taxon>Pseudomonadati</taxon>
        <taxon>Pseudomonadota</taxon>
        <taxon>Betaproteobacteria</taxon>
        <taxon>Burkholderiales</taxon>
        <taxon>Burkholderiaceae</taxon>
        <taxon>Paraburkholderia</taxon>
    </lineage>
</organism>
<dbReference type="RefSeq" id="WP_054924684.1">
    <property type="nucleotide sequence ID" value="NZ_JACFYJ010000063.1"/>
</dbReference>
<comment type="caution">
    <text evidence="1">The sequence shown here is derived from an EMBL/GenBank/DDBJ whole genome shotgun (WGS) entry which is preliminary data.</text>
</comment>
<name>A0ABU8IZK2_9BURK</name>
<reference evidence="1 2" key="1">
    <citation type="journal article" date="2022" name="Arch. Microbiol.">
        <title>Paraburkholderia bengalensis sp. nov. isolated from roots of Oryza sativa, IR64.</title>
        <authorList>
            <person name="Nag P."/>
            <person name="Mondal N."/>
            <person name="Sarkar J."/>
            <person name="Das S."/>
        </authorList>
    </citation>
    <scope>NUCLEOTIDE SEQUENCE [LARGE SCALE GENOMIC DNA]</scope>
    <source>
        <strain evidence="1 2">IR64_4_BI</strain>
    </source>
</reference>
<evidence type="ECO:0008006" key="3">
    <source>
        <dbReference type="Google" id="ProtNLM"/>
    </source>
</evidence>
<dbReference type="Proteomes" id="UP001386437">
    <property type="component" value="Unassembled WGS sequence"/>
</dbReference>
<proteinExistence type="predicted"/>
<keyword evidence="2" id="KW-1185">Reference proteome</keyword>